<feature type="region of interest" description="Disordered" evidence="1">
    <location>
        <begin position="164"/>
        <end position="200"/>
    </location>
</feature>
<gene>
    <name evidence="2" type="ORF">TSOC_003024</name>
</gene>
<feature type="compositionally biased region" description="Basic and acidic residues" evidence="1">
    <location>
        <begin position="402"/>
        <end position="411"/>
    </location>
</feature>
<protein>
    <submittedName>
        <fullName evidence="2">Uncharacterized protein</fullName>
    </submittedName>
</protein>
<proteinExistence type="predicted"/>
<feature type="compositionally biased region" description="Low complexity" evidence="1">
    <location>
        <begin position="306"/>
        <end position="332"/>
    </location>
</feature>
<feature type="region of interest" description="Disordered" evidence="1">
    <location>
        <begin position="277"/>
        <end position="332"/>
    </location>
</feature>
<sequence>MPPSLGAGGDDDGCIRSRGAGCLRMGMGVYGAAGGGPLAPTRRGGCRCCASGVAGDAGDNGGSADGGWRGVDCSGGGAAAGLYGMSADELLQLLWQCAGLRALEFAPALPHMAASHRYMQLTPHNLAAWVSLLVDLEVQSPARLLAPCPAFLLIPLEGPHCGGGDDGGQDLYDSPAGHEEHGGRDESAAEPAGGASAGLPPPAALRGGGYAASCARFVRHLRDVLLMEEQEVFGLLSRLPSLALVEPESVDAAIVYLSLLLKSAGAGHRLGLAASPTDYMPPEAAPHPTGVAPQPPLAARPRHDGQPPNLRQRLQQPSQPTPQRFQPPSSLSEEAELDLALYRCLRRAPGVLAMPRDHMSYTLQRLSYDGAMGHTEMCRLLCAVPELLLAAAEELRPPPQEQEQRQQHEWQQENAAGEEQATA</sequence>
<feature type="compositionally biased region" description="Low complexity" evidence="1">
    <location>
        <begin position="189"/>
        <end position="198"/>
    </location>
</feature>
<comment type="caution">
    <text evidence="2">The sequence shown here is derived from an EMBL/GenBank/DDBJ whole genome shotgun (WGS) entry which is preliminary data.</text>
</comment>
<feature type="region of interest" description="Disordered" evidence="1">
    <location>
        <begin position="393"/>
        <end position="423"/>
    </location>
</feature>
<dbReference type="OrthoDB" id="551133at2759"/>
<feature type="compositionally biased region" description="Basic and acidic residues" evidence="1">
    <location>
        <begin position="176"/>
        <end position="187"/>
    </location>
</feature>
<accession>A0A2J8ACL6</accession>
<reference evidence="2 3" key="1">
    <citation type="journal article" date="2017" name="Mol. Biol. Evol.">
        <title>The 4-celled Tetrabaena socialis nuclear genome reveals the essential components for genetic control of cell number at the origin of multicellularity in the volvocine lineage.</title>
        <authorList>
            <person name="Featherston J."/>
            <person name="Arakaki Y."/>
            <person name="Hanschen E.R."/>
            <person name="Ferris P.J."/>
            <person name="Michod R.E."/>
            <person name="Olson B.J.S.C."/>
            <person name="Nozaki H."/>
            <person name="Durand P.M."/>
        </authorList>
    </citation>
    <scope>NUCLEOTIDE SEQUENCE [LARGE SCALE GENOMIC DNA]</scope>
    <source>
        <strain evidence="2 3">NIES-571</strain>
    </source>
</reference>
<evidence type="ECO:0000256" key="1">
    <source>
        <dbReference type="SAM" id="MobiDB-lite"/>
    </source>
</evidence>
<evidence type="ECO:0000313" key="3">
    <source>
        <dbReference type="Proteomes" id="UP000236333"/>
    </source>
</evidence>
<keyword evidence="3" id="KW-1185">Reference proteome</keyword>
<dbReference type="EMBL" id="PGGS01000061">
    <property type="protein sequence ID" value="PNH10264.1"/>
    <property type="molecule type" value="Genomic_DNA"/>
</dbReference>
<evidence type="ECO:0000313" key="2">
    <source>
        <dbReference type="EMBL" id="PNH10264.1"/>
    </source>
</evidence>
<name>A0A2J8ACL6_9CHLO</name>
<dbReference type="AlphaFoldDB" id="A0A2J8ACL6"/>
<organism evidence="2 3">
    <name type="scientific">Tetrabaena socialis</name>
    <dbReference type="NCBI Taxonomy" id="47790"/>
    <lineage>
        <taxon>Eukaryota</taxon>
        <taxon>Viridiplantae</taxon>
        <taxon>Chlorophyta</taxon>
        <taxon>core chlorophytes</taxon>
        <taxon>Chlorophyceae</taxon>
        <taxon>CS clade</taxon>
        <taxon>Chlamydomonadales</taxon>
        <taxon>Tetrabaenaceae</taxon>
        <taxon>Tetrabaena</taxon>
    </lineage>
</organism>
<dbReference type="Proteomes" id="UP000236333">
    <property type="component" value="Unassembled WGS sequence"/>
</dbReference>